<dbReference type="PROSITE" id="PS50865">
    <property type="entry name" value="ZF_MYND_2"/>
    <property type="match status" value="1"/>
</dbReference>
<evidence type="ECO:0000256" key="2">
    <source>
        <dbReference type="ARBA" id="ARBA00022771"/>
    </source>
</evidence>
<evidence type="ECO:0000259" key="8">
    <source>
        <dbReference type="PROSITE" id="PS50865"/>
    </source>
</evidence>
<dbReference type="InterPro" id="IPR019734">
    <property type="entry name" value="TPR_rpt"/>
</dbReference>
<evidence type="ECO:0000256" key="7">
    <source>
        <dbReference type="SAM" id="MobiDB-lite"/>
    </source>
</evidence>
<reference evidence="9 10" key="1">
    <citation type="submission" date="2024-08" db="EMBL/GenBank/DDBJ databases">
        <authorList>
            <person name="Cucini C."/>
            <person name="Frati F."/>
        </authorList>
    </citation>
    <scope>NUCLEOTIDE SEQUENCE [LARGE SCALE GENOMIC DNA]</scope>
</reference>
<keyword evidence="6" id="KW-0802">TPR repeat</keyword>
<dbReference type="PANTHER" id="PTHR11102">
    <property type="entry name" value="SEL-1-LIKE PROTEIN"/>
    <property type="match status" value="1"/>
</dbReference>
<feature type="repeat" description="TPR" evidence="6">
    <location>
        <begin position="253"/>
        <end position="286"/>
    </location>
</feature>
<evidence type="ECO:0000313" key="9">
    <source>
        <dbReference type="EMBL" id="CAL8108105.1"/>
    </source>
</evidence>
<dbReference type="Pfam" id="PF01753">
    <property type="entry name" value="zf-MYND"/>
    <property type="match status" value="1"/>
</dbReference>
<dbReference type="SMART" id="SM00028">
    <property type="entry name" value="TPR"/>
    <property type="match status" value="7"/>
</dbReference>
<keyword evidence="3" id="KW-0862">Zinc</keyword>
<dbReference type="PROSITE" id="PS50005">
    <property type="entry name" value="TPR"/>
    <property type="match status" value="1"/>
</dbReference>
<comment type="caution">
    <text evidence="9">The sequence shown here is derived from an EMBL/GenBank/DDBJ whole genome shotgun (WGS) entry which is preliminary data.</text>
</comment>
<dbReference type="PROSITE" id="PS01360">
    <property type="entry name" value="ZF_MYND_1"/>
    <property type="match status" value="1"/>
</dbReference>
<dbReference type="SUPFAM" id="SSF48452">
    <property type="entry name" value="TPR-like"/>
    <property type="match status" value="2"/>
</dbReference>
<dbReference type="InterPro" id="IPR011990">
    <property type="entry name" value="TPR-like_helical_dom_sf"/>
</dbReference>
<dbReference type="SUPFAM" id="SSF144232">
    <property type="entry name" value="HIT/MYND zinc finger-like"/>
    <property type="match status" value="1"/>
</dbReference>
<evidence type="ECO:0000313" key="10">
    <source>
        <dbReference type="Proteomes" id="UP001642540"/>
    </source>
</evidence>
<gene>
    <name evidence="9" type="ORF">ODALV1_LOCUS12874</name>
</gene>
<feature type="domain" description="MYND-type" evidence="8">
    <location>
        <begin position="1153"/>
        <end position="1192"/>
    </location>
</feature>
<keyword evidence="2 5" id="KW-0863">Zinc-finger</keyword>
<dbReference type="InterPro" id="IPR050767">
    <property type="entry name" value="Sel1_AlgK"/>
</dbReference>
<keyword evidence="10" id="KW-1185">Reference proteome</keyword>
<name>A0ABP1QM93_9HEXA</name>
<dbReference type="InterPro" id="IPR006597">
    <property type="entry name" value="Sel1-like"/>
</dbReference>
<evidence type="ECO:0000256" key="4">
    <source>
        <dbReference type="ARBA" id="ARBA00038101"/>
    </source>
</evidence>
<protein>
    <recommendedName>
        <fullName evidence="8">MYND-type domain-containing protein</fullName>
    </recommendedName>
</protein>
<accession>A0ABP1QM93</accession>
<evidence type="ECO:0000256" key="6">
    <source>
        <dbReference type="PROSITE-ProRule" id="PRU00339"/>
    </source>
</evidence>
<sequence length="1194" mass="136846">MASFSQEEYFHKVDNMILISFQVLRKLFQKRWKKETGKDWENTVEQGKAFCENEGKHILKMTNDKFLKEKLLNGCLENWDMTTLSLVLRNFGDQTTYKVENDAVGELKDMRNQLSHPGSKKFSKAEYDEKVMKFKTYLRAIEVKDVEIDKIIEKAGNTSSSASLEATKKLYEQAEEYIKQENFVKALEYYNESTTMHSLLPEHQGLAYEKQAECHLKLAEQKKHTNNKDEADKFVAQALLNATTALELNDNSWNAHYIIAKCHRLQKSLNQAIQHFSKALAISPTQKHIKRDLDSCKALLGSYERKDNVDPRDMPMNLTERVAHLEAETGFKVTEQQFLYMGTHLSGRLLKGQDLVSKGHQHAMGWGVPQNDLKAFQYYEKAANAGNAEGIYNLGLCYAKPKGVSQDLSKAYDLYLRAANMPPDITSNIKMIGVSQAQHSLGLMYEEGIYVERDYSQAVEWYTKAIENGSGNAANNLAIMYDKGKGVPRNAKKAEMYWNQAVIFKDPNAASSLIVYYANQMEPEKARAMFRTEQQLRNNEFTEHQFNDWLRSTQSGRLDRTQYEDQVIAYEKEKNLDIKGMTFLERLQRYMFSSNPKIEKITNDMKEILSNEGSGGSMNRLGFDESCIHHLSMLAQQGSSTADGVLRAMFISSELGDLMTDNEVFDERNKNIILNLLYEFVTLNLSNGMGLFVHPEGKITLKRVIGQIFDSKCDGRQNEVDMKIRLCYVFLNKVFSLKCEDSYMEELLIQGIKMYPENIHYYDLLSNLYGNRGAWKTALEWTEKGLLIFPDHVELLYSKAVLLRKLSNEDEAGYNFLEAEEKLEKEGLGAIFADNDKVKKTSVEFKKSIAAYKVYLGKAPYDHRKLPEAYYGLANCYVSDVYSHLRSESSHLKDIKTWPSFKQLEHYYKMGQEAEGNMLPCYLPYSESDMKKFVKFIVNIPKLDADTSSSCSSQGSLNSSRMVRSSGSKPRLDFNRFSGATGTPQGVPNIDILEQKSYLTSPTRKELVLEHRKKFSLFKGNPYRFNSRRTQAPTLRQTAPTRMSLTKPITLKEMNPTSDHIYKDRILDLTIIEDPCFGFASVHLVAEDNNGDVTRLYIYNVEQNRETAKQLGHGATIAILNPYMRIGSQDITNGIRNDEPTCLIYLEGFEKICRFCGVDNAQHKCSKCKKASYCSRECQIHDFKIMKHNLICWE</sequence>
<dbReference type="SMART" id="SM00671">
    <property type="entry name" value="SEL1"/>
    <property type="match status" value="4"/>
</dbReference>
<evidence type="ECO:0000256" key="5">
    <source>
        <dbReference type="PROSITE-ProRule" id="PRU00134"/>
    </source>
</evidence>
<evidence type="ECO:0000256" key="3">
    <source>
        <dbReference type="ARBA" id="ARBA00022833"/>
    </source>
</evidence>
<proteinExistence type="inferred from homology"/>
<evidence type="ECO:0000256" key="1">
    <source>
        <dbReference type="ARBA" id="ARBA00022723"/>
    </source>
</evidence>
<dbReference type="PANTHER" id="PTHR11102:SF160">
    <property type="entry name" value="ERAD-ASSOCIATED E3 UBIQUITIN-PROTEIN LIGASE COMPONENT HRD3"/>
    <property type="match status" value="1"/>
</dbReference>
<dbReference type="Gene3D" id="1.25.40.10">
    <property type="entry name" value="Tetratricopeptide repeat domain"/>
    <property type="match status" value="3"/>
</dbReference>
<dbReference type="EMBL" id="CAXLJM020000039">
    <property type="protein sequence ID" value="CAL8108105.1"/>
    <property type="molecule type" value="Genomic_DNA"/>
</dbReference>
<dbReference type="SUPFAM" id="SSF81901">
    <property type="entry name" value="HCP-like"/>
    <property type="match status" value="1"/>
</dbReference>
<feature type="compositionally biased region" description="Low complexity" evidence="7">
    <location>
        <begin position="948"/>
        <end position="960"/>
    </location>
</feature>
<keyword evidence="1" id="KW-0479">Metal-binding</keyword>
<comment type="similarity">
    <text evidence="4">Belongs to the sel-1 family.</text>
</comment>
<dbReference type="Pfam" id="PF08238">
    <property type="entry name" value="Sel1"/>
    <property type="match status" value="4"/>
</dbReference>
<dbReference type="InterPro" id="IPR002893">
    <property type="entry name" value="Znf_MYND"/>
</dbReference>
<dbReference type="Proteomes" id="UP001642540">
    <property type="component" value="Unassembled WGS sequence"/>
</dbReference>
<dbReference type="Gene3D" id="6.10.140.2220">
    <property type="match status" value="1"/>
</dbReference>
<feature type="region of interest" description="Disordered" evidence="7">
    <location>
        <begin position="945"/>
        <end position="981"/>
    </location>
</feature>
<organism evidence="9 10">
    <name type="scientific">Orchesella dallaii</name>
    <dbReference type="NCBI Taxonomy" id="48710"/>
    <lineage>
        <taxon>Eukaryota</taxon>
        <taxon>Metazoa</taxon>
        <taxon>Ecdysozoa</taxon>
        <taxon>Arthropoda</taxon>
        <taxon>Hexapoda</taxon>
        <taxon>Collembola</taxon>
        <taxon>Entomobryomorpha</taxon>
        <taxon>Entomobryoidea</taxon>
        <taxon>Orchesellidae</taxon>
        <taxon>Orchesellinae</taxon>
        <taxon>Orchesella</taxon>
    </lineage>
</organism>